<dbReference type="PANTHER" id="PTHR46696">
    <property type="entry name" value="P450, PUTATIVE (EUROFUNG)-RELATED"/>
    <property type="match status" value="1"/>
</dbReference>
<evidence type="ECO:0000313" key="3">
    <source>
        <dbReference type="Proteomes" id="UP001144205"/>
    </source>
</evidence>
<dbReference type="CDD" id="cd11033">
    <property type="entry name" value="CYP142-like"/>
    <property type="match status" value="1"/>
</dbReference>
<dbReference type="InterPro" id="IPR036396">
    <property type="entry name" value="Cyt_P450_sf"/>
</dbReference>
<evidence type="ECO:0000313" key="2">
    <source>
        <dbReference type="EMBL" id="GKY89953.1"/>
    </source>
</evidence>
<comment type="similarity">
    <text evidence="1">Belongs to the cytochrome P450 family.</text>
</comment>
<dbReference type="InterPro" id="IPR002397">
    <property type="entry name" value="Cyt_P450_B"/>
</dbReference>
<reference evidence="2" key="1">
    <citation type="journal article" date="2023" name="Int. J. Syst. Evol. Microbiol.">
        <title>Sinisalibacter aestuarii sp. nov., isolated from estuarine sediment of the Arakawa River.</title>
        <authorList>
            <person name="Arafat S.T."/>
            <person name="Hirano S."/>
            <person name="Sato A."/>
            <person name="Takeuchi K."/>
            <person name="Yasuda T."/>
            <person name="Terahara T."/>
            <person name="Hamada M."/>
            <person name="Kobayashi T."/>
        </authorList>
    </citation>
    <scope>NUCLEOTIDE SEQUENCE</scope>
    <source>
        <strain evidence="2">B-399</strain>
    </source>
</reference>
<sequence>MAHDFGNIDAMIADPRTYMDRATYHALFAHLRREEPVRWTAPEGIAPFWLVSRHADVHSVESRASVFLNAPRAVMRPVAVEEALAARQAGHKEIIRSMNNMDGEEHRQVRAITSRNFLLPSVRRMTDEIDAIAQEFVSRLIYKGPETDFVQDVAVWYPLRVIMALLGVPAGDEALMLKLTREIFEEKSRDEFGKQRDQAQLGFFSYFRDVLEDRRKNPRDDLATTIANGTVNGAPLPEFESLSYCLTVATAGHDTTAATIAGGLLALIENPDQMQKLRADVSLIDSAVEEMLRWVAPVKHFFRTAAEDTRIGETAIRAGDSVMLAFPSPGFDADMVEAPEEFRVDRAPNPHLALGSGPHACLGQHLARLEIRQFFLAFFDRIDEIALNGTPSYSPSSFISGLSSLPVKFTVK</sequence>
<accession>A0ABQ5LYW1</accession>
<dbReference type="InterPro" id="IPR001128">
    <property type="entry name" value="Cyt_P450"/>
</dbReference>
<dbReference type="PRINTS" id="PR00359">
    <property type="entry name" value="BP450"/>
</dbReference>
<organism evidence="2 3">
    <name type="scientific">Sinisalibacter aestuarii</name>
    <dbReference type="NCBI Taxonomy" id="2949426"/>
    <lineage>
        <taxon>Bacteria</taxon>
        <taxon>Pseudomonadati</taxon>
        <taxon>Pseudomonadota</taxon>
        <taxon>Alphaproteobacteria</taxon>
        <taxon>Rhodobacterales</taxon>
        <taxon>Roseobacteraceae</taxon>
        <taxon>Sinisalibacter</taxon>
    </lineage>
</organism>
<dbReference type="Proteomes" id="UP001144205">
    <property type="component" value="Unassembled WGS sequence"/>
</dbReference>
<comment type="caution">
    <text evidence="2">The sequence shown here is derived from an EMBL/GenBank/DDBJ whole genome shotgun (WGS) entry which is preliminary data.</text>
</comment>
<dbReference type="Pfam" id="PF00067">
    <property type="entry name" value="p450"/>
    <property type="match status" value="1"/>
</dbReference>
<dbReference type="RefSeq" id="WP_281843870.1">
    <property type="nucleotide sequence ID" value="NZ_BROH01000016.1"/>
</dbReference>
<dbReference type="Gene3D" id="1.10.630.10">
    <property type="entry name" value="Cytochrome P450"/>
    <property type="match status" value="1"/>
</dbReference>
<dbReference type="SUPFAM" id="SSF48264">
    <property type="entry name" value="Cytochrome P450"/>
    <property type="match status" value="1"/>
</dbReference>
<gene>
    <name evidence="2" type="ORF">STA1M1_38220</name>
</gene>
<dbReference type="EMBL" id="BROH01000016">
    <property type="protein sequence ID" value="GKY89953.1"/>
    <property type="molecule type" value="Genomic_DNA"/>
</dbReference>
<proteinExistence type="inferred from homology"/>
<protein>
    <submittedName>
        <fullName evidence="2">Cytochrome P450</fullName>
    </submittedName>
</protein>
<keyword evidence="3" id="KW-1185">Reference proteome</keyword>
<dbReference type="PANTHER" id="PTHR46696:SF4">
    <property type="entry name" value="BIOTIN BIOSYNTHESIS CYTOCHROME P450"/>
    <property type="match status" value="1"/>
</dbReference>
<evidence type="ECO:0000256" key="1">
    <source>
        <dbReference type="ARBA" id="ARBA00010617"/>
    </source>
</evidence>
<name>A0ABQ5LYW1_9RHOB</name>
<dbReference type="PRINTS" id="PR00385">
    <property type="entry name" value="P450"/>
</dbReference>